<dbReference type="KEGG" id="mtw:CQW49_04790"/>
<proteinExistence type="predicted"/>
<dbReference type="AlphaFoldDB" id="A0A2D2CX30"/>
<keyword evidence="2" id="KW-1185">Reference proteome</keyword>
<organism evidence="1 2">
    <name type="scientific">Methylosinus trichosporium (strain ATCC 35070 / NCIMB 11131 / UNIQEM 75 / OB3b)</name>
    <dbReference type="NCBI Taxonomy" id="595536"/>
    <lineage>
        <taxon>Bacteria</taxon>
        <taxon>Pseudomonadati</taxon>
        <taxon>Pseudomonadota</taxon>
        <taxon>Alphaproteobacteria</taxon>
        <taxon>Hyphomicrobiales</taxon>
        <taxon>Methylocystaceae</taxon>
        <taxon>Methylosinus</taxon>
    </lineage>
</organism>
<protein>
    <submittedName>
        <fullName evidence="1">Uncharacterized protein</fullName>
    </submittedName>
</protein>
<dbReference type="EMBL" id="CP023737">
    <property type="protein sequence ID" value="ATQ67285.1"/>
    <property type="molecule type" value="Genomic_DNA"/>
</dbReference>
<reference evidence="2" key="1">
    <citation type="submission" date="2017-10" db="EMBL/GenBank/DDBJ databases">
        <title>Completed PacBio SMRT sequence of Methylosinus trichosporium OB3b reveals presence of a third large plasmid.</title>
        <authorList>
            <person name="Charles T.C."/>
            <person name="Lynch M.D.J."/>
            <person name="Heil J.R."/>
            <person name="Cheng J."/>
        </authorList>
    </citation>
    <scope>NUCLEOTIDE SEQUENCE [LARGE SCALE GENOMIC DNA]</scope>
    <source>
        <strain evidence="2">OB3b</strain>
    </source>
</reference>
<accession>A0A2D2CX30</accession>
<evidence type="ECO:0000313" key="1">
    <source>
        <dbReference type="EMBL" id="ATQ67285.1"/>
    </source>
</evidence>
<sequence length="126" mass="13924">MSDDRIADSLISTGESFFRDGDLKMKRVRLLSLTALAPLFVSSALAQVALVPGLAACKDRDNMRRLVELTDLGDLAAAQELFARGVKSDDCRMLAGDDVVIEMTPLFMRVVKAHIRGNPDIYWILQ</sequence>
<name>A0A2D2CX30_METT3</name>
<evidence type="ECO:0000313" key="2">
    <source>
        <dbReference type="Proteomes" id="UP000230709"/>
    </source>
</evidence>
<gene>
    <name evidence="1" type="ORF">CQW49_04790</name>
</gene>
<dbReference type="Proteomes" id="UP000230709">
    <property type="component" value="Chromosome"/>
</dbReference>